<comment type="caution">
    <text evidence="1">The sequence shown here is derived from an EMBL/GenBank/DDBJ whole genome shotgun (WGS) entry which is preliminary data.</text>
</comment>
<name>A0A7J0GW24_9ERIC</name>
<reference evidence="1 2" key="1">
    <citation type="submission" date="2019-07" db="EMBL/GenBank/DDBJ databases">
        <title>De Novo Assembly of kiwifruit Actinidia rufa.</title>
        <authorList>
            <person name="Sugita-Konishi S."/>
            <person name="Sato K."/>
            <person name="Mori E."/>
            <person name="Abe Y."/>
            <person name="Kisaki G."/>
            <person name="Hamano K."/>
            <person name="Suezawa K."/>
            <person name="Otani M."/>
            <person name="Fukuda T."/>
            <person name="Manabe T."/>
            <person name="Gomi K."/>
            <person name="Tabuchi M."/>
            <person name="Akimitsu K."/>
            <person name="Kataoka I."/>
        </authorList>
    </citation>
    <scope>NUCLEOTIDE SEQUENCE [LARGE SCALE GENOMIC DNA]</scope>
    <source>
        <strain evidence="2">cv. Fuchu</strain>
    </source>
</reference>
<sequence length="158" mass="17869">MVNASQASDLESIHHEMYGIAEQIKIMNEINALLVQHLATTIHLLPPHLSLKMLIDLVVLVTWAIRIRKIIIVLVRDIQQVTVSTSQQVYNIDEEGVLVYLNLDKSVIVKDRLAELKTRQVRKLGDGEDHLVGMTEYTNTMINPLPKNLKTLMLGLTP</sequence>
<dbReference type="Proteomes" id="UP000585474">
    <property type="component" value="Unassembled WGS sequence"/>
</dbReference>
<dbReference type="AlphaFoldDB" id="A0A7J0GW24"/>
<evidence type="ECO:0000313" key="2">
    <source>
        <dbReference type="Proteomes" id="UP000585474"/>
    </source>
</evidence>
<dbReference type="EMBL" id="BJWL01000024">
    <property type="protein sequence ID" value="GFZ14714.1"/>
    <property type="molecule type" value="Genomic_DNA"/>
</dbReference>
<accession>A0A7J0GW24</accession>
<proteinExistence type="predicted"/>
<keyword evidence="2" id="KW-1185">Reference proteome</keyword>
<protein>
    <submittedName>
        <fullName evidence="1">Uncharacterized protein</fullName>
    </submittedName>
</protein>
<gene>
    <name evidence="1" type="ORF">Acr_24g0009040</name>
</gene>
<organism evidence="1 2">
    <name type="scientific">Actinidia rufa</name>
    <dbReference type="NCBI Taxonomy" id="165716"/>
    <lineage>
        <taxon>Eukaryota</taxon>
        <taxon>Viridiplantae</taxon>
        <taxon>Streptophyta</taxon>
        <taxon>Embryophyta</taxon>
        <taxon>Tracheophyta</taxon>
        <taxon>Spermatophyta</taxon>
        <taxon>Magnoliopsida</taxon>
        <taxon>eudicotyledons</taxon>
        <taxon>Gunneridae</taxon>
        <taxon>Pentapetalae</taxon>
        <taxon>asterids</taxon>
        <taxon>Ericales</taxon>
        <taxon>Actinidiaceae</taxon>
        <taxon>Actinidia</taxon>
    </lineage>
</organism>
<evidence type="ECO:0000313" key="1">
    <source>
        <dbReference type="EMBL" id="GFZ14714.1"/>
    </source>
</evidence>